<accession>A0A3L6L9K7</accession>
<dbReference type="EMBL" id="QSBY01000004">
    <property type="protein sequence ID" value="RHW72888.1"/>
    <property type="molecule type" value="Genomic_DNA"/>
</dbReference>
<name>A0A3L6L9K7_9TRYP</name>
<organism evidence="1 2">
    <name type="scientific">Trypanosoma brucei equiperdum</name>
    <dbReference type="NCBI Taxonomy" id="630700"/>
    <lineage>
        <taxon>Eukaryota</taxon>
        <taxon>Discoba</taxon>
        <taxon>Euglenozoa</taxon>
        <taxon>Kinetoplastea</taxon>
        <taxon>Metakinetoplastina</taxon>
        <taxon>Trypanosomatida</taxon>
        <taxon>Trypanosomatidae</taxon>
        <taxon>Trypanosoma</taxon>
    </lineage>
</organism>
<dbReference type="AlphaFoldDB" id="A0A3L6L9K7"/>
<proteinExistence type="predicted"/>
<evidence type="ECO:0000313" key="1">
    <source>
        <dbReference type="EMBL" id="RHW72888.1"/>
    </source>
</evidence>
<reference evidence="1 2" key="1">
    <citation type="submission" date="2018-09" db="EMBL/GenBank/DDBJ databases">
        <title>whole genome sequence of T. equiperdum IVM-t1 strain.</title>
        <authorList>
            <person name="Suganuma K."/>
        </authorList>
    </citation>
    <scope>NUCLEOTIDE SEQUENCE [LARGE SCALE GENOMIC DNA]</scope>
    <source>
        <strain evidence="1 2">IVM-t1</strain>
    </source>
</reference>
<comment type="caution">
    <text evidence="1">The sequence shown here is derived from an EMBL/GenBank/DDBJ whole genome shotgun (WGS) entry which is preliminary data.</text>
</comment>
<evidence type="ECO:0000313" key="2">
    <source>
        <dbReference type="Proteomes" id="UP000266743"/>
    </source>
</evidence>
<protein>
    <submittedName>
        <fullName evidence="1">Uncharacterized protein</fullName>
    </submittedName>
</protein>
<sequence length="508" mass="57223">MKSANVPTENVLSQITHLTPVDVSELLVRRGGVEPVISPPRAGVYFGQLPHGFGRMVSETKNHCLHWSSHDVTRSPAVCFPVVGDILRREKRSEMIQLTHKDGATSFFAPQKRERGRIEALLFLGSAEGGHTQMFRPVHNSWSFHAQMLTGTERNGLCTTSQFMELFLKKLVMWVFYYLARTSATYITIYNLEMAFPILTAISLQDRRYLVEEAANRFALGMLSYYDDRIICRQRPPVNAVLLLSTEELRSVTSVEQASAAFIYRCQMKHNTILSALQYIIEYWGKRSTVFRSSVIQQAVSIILSHVSCTYSLLPALGAKSWIRTCTFRHMLLLLSQRGETLATSIVSTLRSSRPLKASRCAEFSKMLEQLVLTEPLAVGPVSDTSEMHEVEDVFFLESVTLESNPNTKTVWKAEKNTFRFASVPSADIPSVSDKQLISNSADLLFATALYSCGRLQFSLPLLKCAHAKAETCLKLHLGGDLFVDSDSDSEKVVWRSLRMGKRRRKGY</sequence>
<gene>
    <name evidence="1" type="ORF">DPX39_040005900</name>
</gene>
<dbReference type="Proteomes" id="UP000266743">
    <property type="component" value="Chromosome 4"/>
</dbReference>